<dbReference type="InterPro" id="IPR001753">
    <property type="entry name" value="Enoyl-CoA_hydra/iso"/>
</dbReference>
<proteinExistence type="inferred from homology"/>
<dbReference type="GO" id="GO:0006631">
    <property type="term" value="P:fatty acid metabolic process"/>
    <property type="evidence" value="ECO:0007669"/>
    <property type="project" value="UniProtKB-KW"/>
</dbReference>
<keyword evidence="5" id="KW-0413">Isomerase</keyword>
<dbReference type="Proteomes" id="UP000785783">
    <property type="component" value="Unassembled WGS sequence"/>
</dbReference>
<evidence type="ECO:0000256" key="2">
    <source>
        <dbReference type="ARBA" id="ARBA00005254"/>
    </source>
</evidence>
<organism evidence="6 7">
    <name type="scientific">PS1 clade bacterium</name>
    <dbReference type="NCBI Taxonomy" id="2175152"/>
    <lineage>
        <taxon>Bacteria</taxon>
        <taxon>Pseudomonadati</taxon>
        <taxon>Pseudomonadota</taxon>
        <taxon>Alphaproteobacteria</taxon>
        <taxon>PS1 clade</taxon>
    </lineage>
</organism>
<name>A0A937L512_9PROT</name>
<evidence type="ECO:0000313" key="7">
    <source>
        <dbReference type="Proteomes" id="UP000785783"/>
    </source>
</evidence>
<dbReference type="CDD" id="cd06558">
    <property type="entry name" value="crotonase-like"/>
    <property type="match status" value="1"/>
</dbReference>
<protein>
    <submittedName>
        <fullName evidence="6">Crotonase/enoyl-CoA hydratase family protein</fullName>
    </submittedName>
</protein>
<dbReference type="Gene3D" id="1.10.12.10">
    <property type="entry name" value="Lyase 2-enoyl-coa Hydratase, Chain A, domain 2"/>
    <property type="match status" value="1"/>
</dbReference>
<evidence type="ECO:0000256" key="4">
    <source>
        <dbReference type="ARBA" id="ARBA00023098"/>
    </source>
</evidence>
<sequence>MENRINLKVENHIAHAHLIRGDKMNALDAEMMDALIECGERIKADNSIRAVVLSGEGRAFCAGLDMGNFAKMAEGGDAGVTDGKQRQKLVERTHGLANRPQKVAFTWREIEVPVIAAAQGFALGGGFQLFMGADMRYAAPGTKFSIMESRWGLVPDMGTTHVMARVAREDIVKELAMTARIFEADEAYEHGFLTRICDNPIEAAMETATAIAARNPDAIRGTKRLFNEPADRFVADTLLLESALQDDIIGCPNQVEAVKAELEGRAPVYADPKETKKAAE</sequence>
<dbReference type="SUPFAM" id="SSF52096">
    <property type="entry name" value="ClpP/crotonase"/>
    <property type="match status" value="1"/>
</dbReference>
<dbReference type="AlphaFoldDB" id="A0A937L512"/>
<keyword evidence="4" id="KW-0443">Lipid metabolism</keyword>
<reference evidence="6" key="1">
    <citation type="submission" date="2020-10" db="EMBL/GenBank/DDBJ databases">
        <title>Microbiome of the Black Sea water column analyzed by genome centric metagenomics.</title>
        <authorList>
            <person name="Cabello-Yeves P.J."/>
            <person name="Callieri C."/>
            <person name="Picazo A."/>
            <person name="Mehrshad M."/>
            <person name="Haro-Moreno J.M."/>
            <person name="Roda-Garcia J."/>
            <person name="Dzembekova N."/>
            <person name="Slabakova V."/>
            <person name="Slabakova N."/>
            <person name="Moncheva S."/>
            <person name="Rodriguez-Valera F."/>
        </authorList>
    </citation>
    <scope>NUCLEOTIDE SEQUENCE</scope>
    <source>
        <strain evidence="6">BS307-5m-G5</strain>
    </source>
</reference>
<comment type="caution">
    <text evidence="6">The sequence shown here is derived from an EMBL/GenBank/DDBJ whole genome shotgun (WGS) entry which is preliminary data.</text>
</comment>
<dbReference type="EMBL" id="JADHOK010000013">
    <property type="protein sequence ID" value="MBL6761457.1"/>
    <property type="molecule type" value="Genomic_DNA"/>
</dbReference>
<dbReference type="GO" id="GO:0016853">
    <property type="term" value="F:isomerase activity"/>
    <property type="evidence" value="ECO:0007669"/>
    <property type="project" value="UniProtKB-KW"/>
</dbReference>
<keyword evidence="3" id="KW-0276">Fatty acid metabolism</keyword>
<comment type="similarity">
    <text evidence="2">Belongs to the enoyl-CoA hydratase/isomerase family.</text>
</comment>
<evidence type="ECO:0000256" key="3">
    <source>
        <dbReference type="ARBA" id="ARBA00022832"/>
    </source>
</evidence>
<dbReference type="InterPro" id="IPR014748">
    <property type="entry name" value="Enoyl-CoA_hydra_C"/>
</dbReference>
<dbReference type="Gene3D" id="3.90.226.10">
    <property type="entry name" value="2-enoyl-CoA Hydratase, Chain A, domain 1"/>
    <property type="match status" value="1"/>
</dbReference>
<dbReference type="InterPro" id="IPR029045">
    <property type="entry name" value="ClpP/crotonase-like_dom_sf"/>
</dbReference>
<evidence type="ECO:0000256" key="1">
    <source>
        <dbReference type="ARBA" id="ARBA00005005"/>
    </source>
</evidence>
<dbReference type="Pfam" id="PF00378">
    <property type="entry name" value="ECH_1"/>
    <property type="match status" value="1"/>
</dbReference>
<dbReference type="PANTHER" id="PTHR43149:SF1">
    <property type="entry name" value="DELTA(3,5)-DELTA(2,4)-DIENOYL-COA ISOMERASE, MITOCHONDRIAL"/>
    <property type="match status" value="1"/>
</dbReference>
<dbReference type="NCBIfam" id="NF005699">
    <property type="entry name" value="PRK07509.1"/>
    <property type="match status" value="1"/>
</dbReference>
<accession>A0A937L512</accession>
<dbReference type="InterPro" id="IPR045002">
    <property type="entry name" value="Ech1-like"/>
</dbReference>
<evidence type="ECO:0000313" key="6">
    <source>
        <dbReference type="EMBL" id="MBL6761457.1"/>
    </source>
</evidence>
<evidence type="ECO:0000256" key="5">
    <source>
        <dbReference type="ARBA" id="ARBA00023235"/>
    </source>
</evidence>
<gene>
    <name evidence="6" type="ORF">ISQ19_02040</name>
</gene>
<dbReference type="PANTHER" id="PTHR43149">
    <property type="entry name" value="ENOYL-COA HYDRATASE"/>
    <property type="match status" value="1"/>
</dbReference>
<comment type="pathway">
    <text evidence="1">Lipid metabolism; fatty acid beta-oxidation.</text>
</comment>